<dbReference type="SUPFAM" id="SSF53756">
    <property type="entry name" value="UDP-Glycosyltransferase/glycogen phosphorylase"/>
    <property type="match status" value="1"/>
</dbReference>
<comment type="subcellular location">
    <subcellularLocation>
        <location evidence="1">Cell membrane</location>
        <topology evidence="1">Peripheral membrane protein</topology>
    </subcellularLocation>
</comment>
<accession>S6AYC2</accession>
<keyword evidence="6" id="KW-0472">Membrane</keyword>
<keyword evidence="3" id="KW-1003">Cell membrane</keyword>
<proteinExistence type="inferred from homology"/>
<dbReference type="Pfam" id="PF04464">
    <property type="entry name" value="Glyphos_transf"/>
    <property type="match status" value="1"/>
</dbReference>
<dbReference type="EMBL" id="AP013068">
    <property type="protein sequence ID" value="BAN49746.1"/>
    <property type="molecule type" value="Genomic_DNA"/>
</dbReference>
<dbReference type="GO" id="GO:0005886">
    <property type="term" value="C:plasma membrane"/>
    <property type="evidence" value="ECO:0007669"/>
    <property type="project" value="UniProtKB-SubCell"/>
</dbReference>
<evidence type="ECO:0000256" key="6">
    <source>
        <dbReference type="ARBA" id="ARBA00023136"/>
    </source>
</evidence>
<dbReference type="RefSeq" id="WP_016493880.1">
    <property type="nucleotide sequence ID" value="NC_021499.1"/>
</dbReference>
<reference evidence="7 8" key="1">
    <citation type="journal article" date="2013" name="Genome Announc.">
        <title>Complete Genome Sequence of the Carbazole Degrader Pseudomonas resinovorans Strain CA10 (NBRC 106553).</title>
        <authorList>
            <person name="Shintani M."/>
            <person name="Hosoyama A."/>
            <person name="Ohji S."/>
            <person name="Tsuchikane K."/>
            <person name="Takarada H."/>
            <person name="Yamazoe A."/>
            <person name="Fujita N."/>
            <person name="Nojiri H."/>
        </authorList>
    </citation>
    <scope>NUCLEOTIDE SEQUENCE [LARGE SCALE GENOMIC DNA]</scope>
    <source>
        <strain evidence="7 8">NBRC 106553</strain>
    </source>
</reference>
<keyword evidence="4" id="KW-0808">Transferase</keyword>
<gene>
    <name evidence="7" type="ORF">PCA10_40140</name>
</gene>
<dbReference type="HOGENOM" id="CLU_054705_0_0_6"/>
<dbReference type="STRING" id="1245471.PCA10_40140"/>
<evidence type="ECO:0000256" key="5">
    <source>
        <dbReference type="ARBA" id="ARBA00022944"/>
    </source>
</evidence>
<dbReference type="PANTHER" id="PTHR37316">
    <property type="entry name" value="TEICHOIC ACID GLYCEROL-PHOSPHATE PRIMASE"/>
    <property type="match status" value="1"/>
</dbReference>
<dbReference type="KEGG" id="pre:PCA10_40140"/>
<dbReference type="PATRIC" id="fig|1245471.3.peg.4057"/>
<dbReference type="Proteomes" id="UP000015503">
    <property type="component" value="Chromosome"/>
</dbReference>
<dbReference type="InterPro" id="IPR051612">
    <property type="entry name" value="Teichoic_Acid_Biosynth"/>
</dbReference>
<dbReference type="GO" id="GO:0019350">
    <property type="term" value="P:teichoic acid biosynthetic process"/>
    <property type="evidence" value="ECO:0007669"/>
    <property type="project" value="UniProtKB-KW"/>
</dbReference>
<evidence type="ECO:0000256" key="1">
    <source>
        <dbReference type="ARBA" id="ARBA00004202"/>
    </source>
</evidence>
<organism evidence="7 8">
    <name type="scientific">Metapseudomonas resinovorans NBRC 106553</name>
    <dbReference type="NCBI Taxonomy" id="1245471"/>
    <lineage>
        <taxon>Bacteria</taxon>
        <taxon>Pseudomonadati</taxon>
        <taxon>Pseudomonadota</taxon>
        <taxon>Gammaproteobacteria</taxon>
        <taxon>Pseudomonadales</taxon>
        <taxon>Pseudomonadaceae</taxon>
        <taxon>Metapseudomonas</taxon>
    </lineage>
</organism>
<evidence type="ECO:0000256" key="2">
    <source>
        <dbReference type="ARBA" id="ARBA00010488"/>
    </source>
</evidence>
<name>S6AYC2_METRE</name>
<keyword evidence="5" id="KW-0777">Teichoic acid biosynthesis</keyword>
<dbReference type="eggNOG" id="COG1887">
    <property type="taxonomic scope" value="Bacteria"/>
</dbReference>
<evidence type="ECO:0000313" key="8">
    <source>
        <dbReference type="Proteomes" id="UP000015503"/>
    </source>
</evidence>
<evidence type="ECO:0000256" key="4">
    <source>
        <dbReference type="ARBA" id="ARBA00022679"/>
    </source>
</evidence>
<dbReference type="InterPro" id="IPR043148">
    <property type="entry name" value="TagF_C"/>
</dbReference>
<dbReference type="GO" id="GO:0047355">
    <property type="term" value="F:CDP-glycerol glycerophosphotransferase activity"/>
    <property type="evidence" value="ECO:0007669"/>
    <property type="project" value="InterPro"/>
</dbReference>
<dbReference type="Gene3D" id="3.40.50.12580">
    <property type="match status" value="1"/>
</dbReference>
<dbReference type="Gene3D" id="3.40.50.11820">
    <property type="match status" value="1"/>
</dbReference>
<sequence length="425" mass="49257">MSFHGSFRLLADWLLLPLWWLFDRLLPKRMDLWAFFVHPLKSDQFVENSRAVFETVKADPLIHKLIFTRGGEGLDLRLEGACNTRLVDLQSLAGLFALARCGVYLLTNSIALDMSWRWPDGGFSVLRPTMRRRIVVNLWHGIPLKRLFALANPTLRENADRVAFRRRERARYQGLVCSSEVDSYAMAAIFHPIEYSRLWLTGLPRNDFLRMPEAALPGFLASEVDTIRRFKRGRRLVTYAPTFRESEVEAASCYQFSDEQISRLKALMARHDAVFGFRMHYFRKGDQLFNMERYIDGETLFDLGHKAIHEIAPVLRESDLVVTDYSSVYIDALYLDKPVFSFAYDLEHYQARQNGLLYDMELAFPGPVLKDFDDLLRALDEELTCPRQVAGGRYAQTKKLFFSFQDDRNSARVVGKLNELIGKRQ</sequence>
<dbReference type="AlphaFoldDB" id="S6AYC2"/>
<dbReference type="InterPro" id="IPR043149">
    <property type="entry name" value="TagF_N"/>
</dbReference>
<evidence type="ECO:0000256" key="3">
    <source>
        <dbReference type="ARBA" id="ARBA00022475"/>
    </source>
</evidence>
<evidence type="ECO:0008006" key="9">
    <source>
        <dbReference type="Google" id="ProtNLM"/>
    </source>
</evidence>
<comment type="similarity">
    <text evidence="2">Belongs to the CDP-glycerol glycerophosphotransferase family.</text>
</comment>
<dbReference type="PANTHER" id="PTHR37316:SF3">
    <property type="entry name" value="TEICHOIC ACID GLYCEROL-PHOSPHATE TRANSFERASE"/>
    <property type="match status" value="1"/>
</dbReference>
<protein>
    <recommendedName>
        <fullName evidence="9">Teichoic acid biosynthesis protein B</fullName>
    </recommendedName>
</protein>
<evidence type="ECO:0000313" key="7">
    <source>
        <dbReference type="EMBL" id="BAN49746.1"/>
    </source>
</evidence>
<keyword evidence="8" id="KW-1185">Reference proteome</keyword>
<dbReference type="InterPro" id="IPR007554">
    <property type="entry name" value="Glycerophosphate_synth"/>
</dbReference>